<evidence type="ECO:0000256" key="1">
    <source>
        <dbReference type="SAM" id="MobiDB-lite"/>
    </source>
</evidence>
<dbReference type="Proteomes" id="UP000199207">
    <property type="component" value="Unassembled WGS sequence"/>
</dbReference>
<dbReference type="EMBL" id="FOLM01000014">
    <property type="protein sequence ID" value="SFD38030.1"/>
    <property type="molecule type" value="Genomic_DNA"/>
</dbReference>
<evidence type="ECO:0000256" key="2">
    <source>
        <dbReference type="SAM" id="Phobius"/>
    </source>
</evidence>
<reference evidence="3 4" key="1">
    <citation type="submission" date="2016-10" db="EMBL/GenBank/DDBJ databases">
        <authorList>
            <person name="de Groot N.N."/>
        </authorList>
    </citation>
    <scope>NUCLEOTIDE SEQUENCE [LARGE SCALE GENOMIC DNA]</scope>
    <source>
        <strain evidence="3 4">CGMCC 4.5739</strain>
    </source>
</reference>
<name>A0A1I1S4Y8_9ACTN</name>
<keyword evidence="4" id="KW-1185">Reference proteome</keyword>
<gene>
    <name evidence="3" type="ORF">SAMN05421773_11428</name>
</gene>
<organism evidence="3 4">
    <name type="scientific">Streptomyces aidingensis</name>
    <dbReference type="NCBI Taxonomy" id="910347"/>
    <lineage>
        <taxon>Bacteria</taxon>
        <taxon>Bacillati</taxon>
        <taxon>Actinomycetota</taxon>
        <taxon>Actinomycetes</taxon>
        <taxon>Kitasatosporales</taxon>
        <taxon>Streptomycetaceae</taxon>
        <taxon>Streptomyces</taxon>
    </lineage>
</organism>
<keyword evidence="2" id="KW-0472">Membrane</keyword>
<dbReference type="STRING" id="910347.SAMN05421773_11428"/>
<accession>A0A1I1S4Y8</accession>
<feature type="compositionally biased region" description="Low complexity" evidence="1">
    <location>
        <begin position="58"/>
        <end position="72"/>
    </location>
</feature>
<sequence length="114" mass="11519">MPYTTRETASSATRCSSGAPAAPAGEPGSLIRPGAEGGAAAARRPVTRPLPRPRPPAEDAAGPPAAVRAAAGPDGGRPEPRGCLYAISQPPLMFFLGLIGSLLLFSAAYDLLLL</sequence>
<feature type="region of interest" description="Disordered" evidence="1">
    <location>
        <begin position="1"/>
        <end position="82"/>
    </location>
</feature>
<evidence type="ECO:0000313" key="3">
    <source>
        <dbReference type="EMBL" id="SFD38030.1"/>
    </source>
</evidence>
<keyword evidence="2" id="KW-0812">Transmembrane</keyword>
<proteinExistence type="predicted"/>
<feature type="compositionally biased region" description="Polar residues" evidence="1">
    <location>
        <begin position="1"/>
        <end position="15"/>
    </location>
</feature>
<feature type="transmembrane region" description="Helical" evidence="2">
    <location>
        <begin position="92"/>
        <end position="112"/>
    </location>
</feature>
<dbReference type="AlphaFoldDB" id="A0A1I1S4Y8"/>
<dbReference type="RefSeq" id="WP_093840661.1">
    <property type="nucleotide sequence ID" value="NZ_FOLM01000014.1"/>
</dbReference>
<evidence type="ECO:0000313" key="4">
    <source>
        <dbReference type="Proteomes" id="UP000199207"/>
    </source>
</evidence>
<protein>
    <submittedName>
        <fullName evidence="3">Uncharacterized protein</fullName>
    </submittedName>
</protein>
<feature type="compositionally biased region" description="Low complexity" evidence="1">
    <location>
        <begin position="16"/>
        <end position="47"/>
    </location>
</feature>
<keyword evidence="2" id="KW-1133">Transmembrane helix</keyword>